<organism evidence="2">
    <name type="scientific">mine drainage metagenome</name>
    <dbReference type="NCBI Taxonomy" id="410659"/>
    <lineage>
        <taxon>unclassified sequences</taxon>
        <taxon>metagenomes</taxon>
        <taxon>ecological metagenomes</taxon>
    </lineage>
</organism>
<dbReference type="GO" id="GO:0003964">
    <property type="term" value="F:RNA-directed DNA polymerase activity"/>
    <property type="evidence" value="ECO:0007669"/>
    <property type="project" value="UniProtKB-KW"/>
</dbReference>
<accession>T0YUH7</accession>
<dbReference type="PROSITE" id="PS50878">
    <property type="entry name" value="RT_POL"/>
    <property type="match status" value="1"/>
</dbReference>
<dbReference type="PANTHER" id="PTHR34047">
    <property type="entry name" value="NUCLEAR INTRON MATURASE 1, MITOCHONDRIAL-RELATED"/>
    <property type="match status" value="1"/>
</dbReference>
<dbReference type="EMBL" id="AUZX01013122">
    <property type="protein sequence ID" value="EQD36653.1"/>
    <property type="molecule type" value="Genomic_DNA"/>
</dbReference>
<dbReference type="Pfam" id="PF00078">
    <property type="entry name" value="RVT_1"/>
    <property type="match status" value="1"/>
</dbReference>
<keyword evidence="2" id="KW-0548">Nucleotidyltransferase</keyword>
<dbReference type="InterPro" id="IPR043502">
    <property type="entry name" value="DNA/RNA_pol_sf"/>
</dbReference>
<dbReference type="Pfam" id="PF13655">
    <property type="entry name" value="RVT_N"/>
    <property type="match status" value="1"/>
</dbReference>
<reference evidence="2" key="1">
    <citation type="submission" date="2013-08" db="EMBL/GenBank/DDBJ databases">
        <authorList>
            <person name="Mendez C."/>
            <person name="Richter M."/>
            <person name="Ferrer M."/>
            <person name="Sanchez J."/>
        </authorList>
    </citation>
    <scope>NUCLEOTIDE SEQUENCE</scope>
</reference>
<dbReference type="CDD" id="cd01651">
    <property type="entry name" value="RT_G2_intron"/>
    <property type="match status" value="1"/>
</dbReference>
<dbReference type="InterPro" id="IPR000477">
    <property type="entry name" value="RT_dom"/>
</dbReference>
<feature type="domain" description="Reverse transcriptase" evidence="1">
    <location>
        <begin position="27"/>
        <end position="167"/>
    </location>
</feature>
<proteinExistence type="predicted"/>
<dbReference type="SUPFAM" id="SSF56672">
    <property type="entry name" value="DNA/RNA polymerases"/>
    <property type="match status" value="1"/>
</dbReference>
<evidence type="ECO:0000259" key="1">
    <source>
        <dbReference type="PROSITE" id="PS50878"/>
    </source>
</evidence>
<dbReference type="AlphaFoldDB" id="T0YUH7"/>
<name>T0YUH7_9ZZZZ</name>
<comment type="caution">
    <text evidence="2">The sequence shown here is derived from an EMBL/GenBank/DDBJ whole genome shotgun (WGS) entry which is preliminary data.</text>
</comment>
<feature type="non-terminal residue" evidence="2">
    <location>
        <position position="1"/>
    </location>
</feature>
<keyword evidence="2" id="KW-0695">RNA-directed DNA polymerase</keyword>
<evidence type="ECO:0000313" key="2">
    <source>
        <dbReference type="EMBL" id="EQD36653.1"/>
    </source>
</evidence>
<sequence>RVTENQGKRTPGVDRVIWSNPETKSNAVLFLKSKGYRPKPLRRVYIPKKNGKRRPLGIPTMKDRAMQALYKLSLEPIAETLADRNSYGFRPGRSTADAAEQCFTILAKRNSPKWVLEVDIKGFFDNISHDWILKNLRIDKGILRKWLKAGFMEKGRLFPTEAGTPQG</sequence>
<dbReference type="InterPro" id="IPR025960">
    <property type="entry name" value="RVT_N"/>
</dbReference>
<feature type="non-terminal residue" evidence="2">
    <location>
        <position position="167"/>
    </location>
</feature>
<dbReference type="EC" id="2.7.7.49" evidence="2"/>
<reference evidence="2" key="2">
    <citation type="journal article" date="2014" name="ISME J.">
        <title>Microbial stratification in low pH oxic and suboxic macroscopic growths along an acid mine drainage.</title>
        <authorList>
            <person name="Mendez-Garcia C."/>
            <person name="Mesa V."/>
            <person name="Sprenger R.R."/>
            <person name="Richter M."/>
            <person name="Diez M.S."/>
            <person name="Solano J."/>
            <person name="Bargiela R."/>
            <person name="Golyshina O.V."/>
            <person name="Manteca A."/>
            <person name="Ramos J.L."/>
            <person name="Gallego J.R."/>
            <person name="Llorente I."/>
            <person name="Martins Dos Santos V.A."/>
            <person name="Jensen O.N."/>
            <person name="Pelaez A.I."/>
            <person name="Sanchez J."/>
            <person name="Ferrer M."/>
        </authorList>
    </citation>
    <scope>NUCLEOTIDE SEQUENCE</scope>
</reference>
<dbReference type="PANTHER" id="PTHR34047:SF8">
    <property type="entry name" value="PROTEIN YKFC"/>
    <property type="match status" value="1"/>
</dbReference>
<protein>
    <submittedName>
        <fullName evidence="2">RNA-directed DNA polymerase</fullName>
        <ecNumber evidence="2">2.7.7.49</ecNumber>
    </submittedName>
</protein>
<gene>
    <name evidence="2" type="ORF">B1A_17823</name>
</gene>
<keyword evidence="2" id="KW-0808">Transferase</keyword>
<dbReference type="InterPro" id="IPR051083">
    <property type="entry name" value="GrpII_Intron_Splice-Mob/Def"/>
</dbReference>